<keyword evidence="1" id="KW-1133">Transmembrane helix</keyword>
<keyword evidence="1" id="KW-0472">Membrane</keyword>
<dbReference type="EMBL" id="QXIU01000234">
    <property type="protein sequence ID" value="RIE07474.1"/>
    <property type="molecule type" value="Genomic_DNA"/>
</dbReference>
<sequence length="176" mass="20464">MICNHCGKDQEGSYVEIVTGKLLFSNSTRVEYGTKIEKTYGQFQKMRLSFCQDCWREERRKSDKGGLKVFAICFGISLLGLVLFSRESTFFGICSLFGLLGGLIGTIYFGIKRYRTNYSQLNMDLAEPKSIFEDFKEFIPALVYRARGQVYYWKAQDWQDWMDKKGKPYDTFESKA</sequence>
<organism evidence="2 3">
    <name type="scientific">Candidatus Cryosericum odellii</name>
    <dbReference type="NCBI Taxonomy" id="2290917"/>
    <lineage>
        <taxon>Bacteria</taxon>
        <taxon>Pseudomonadati</taxon>
        <taxon>Caldisericota/Cryosericota group</taxon>
        <taxon>Candidatus Cryosericota</taxon>
        <taxon>Candidatus Cryosericia</taxon>
        <taxon>Candidatus Cryosericales</taxon>
        <taxon>Candidatus Cryosericaceae</taxon>
        <taxon>Candidatus Cryosericum</taxon>
    </lineage>
</organism>
<evidence type="ECO:0000256" key="1">
    <source>
        <dbReference type="SAM" id="Phobius"/>
    </source>
</evidence>
<dbReference type="Proteomes" id="UP000266489">
    <property type="component" value="Unassembled WGS sequence"/>
</dbReference>
<evidence type="ECO:0000313" key="3">
    <source>
        <dbReference type="Proteomes" id="UP000266489"/>
    </source>
</evidence>
<accession>A0A398D8L9</accession>
<feature type="transmembrane region" description="Helical" evidence="1">
    <location>
        <begin position="90"/>
        <end position="111"/>
    </location>
</feature>
<dbReference type="AlphaFoldDB" id="A0A398D8L9"/>
<name>A0A398D8L9_9BACT</name>
<proteinExistence type="predicted"/>
<keyword evidence="1" id="KW-0812">Transmembrane</keyword>
<evidence type="ECO:0000313" key="2">
    <source>
        <dbReference type="EMBL" id="RIE07474.1"/>
    </source>
</evidence>
<reference evidence="2 3" key="1">
    <citation type="submission" date="2018-09" db="EMBL/GenBank/DDBJ databases">
        <title>Discovery and Ecogenomic Context for Candidatus Cryosericales, a Global Caldiserica Order Active in Thawing Permafrost.</title>
        <authorList>
            <person name="Martinez M.A."/>
            <person name="Woodcroft B.J."/>
            <person name="Ignacio Espinoza J.C."/>
            <person name="Zayed A."/>
            <person name="Singleton C.M."/>
            <person name="Boyd J."/>
            <person name="Li Y.-F."/>
            <person name="Purvine S."/>
            <person name="Maughan H."/>
            <person name="Hodgkins S.B."/>
            <person name="Anderson D."/>
            <person name="Sederholm M."/>
            <person name="Temperton B."/>
            <person name="Saleska S.R."/>
            <person name="Tyson G.W."/>
            <person name="Rich V.I."/>
        </authorList>
    </citation>
    <scope>NUCLEOTIDE SEQUENCE [LARGE SCALE GENOMIC DNA]</scope>
    <source>
        <strain evidence="2 3">SMC5</strain>
    </source>
</reference>
<comment type="caution">
    <text evidence="2">The sequence shown here is derived from an EMBL/GenBank/DDBJ whole genome shotgun (WGS) entry which is preliminary data.</text>
</comment>
<protein>
    <submittedName>
        <fullName evidence="2">Uncharacterized protein</fullName>
    </submittedName>
</protein>
<gene>
    <name evidence="2" type="ORF">SMC5_09675</name>
</gene>
<feature type="transmembrane region" description="Helical" evidence="1">
    <location>
        <begin position="65"/>
        <end position="84"/>
    </location>
</feature>